<dbReference type="EMBL" id="JAGSOH010000062">
    <property type="protein sequence ID" value="MBR7828656.1"/>
    <property type="molecule type" value="Genomic_DNA"/>
</dbReference>
<dbReference type="RefSeq" id="WP_212519790.1">
    <property type="nucleotide sequence ID" value="NZ_JAGSOH010000062.1"/>
</dbReference>
<dbReference type="Proteomes" id="UP000676325">
    <property type="component" value="Unassembled WGS sequence"/>
</dbReference>
<organism evidence="1 2">
    <name type="scientific">Actinospica acidithermotolerans</name>
    <dbReference type="NCBI Taxonomy" id="2828514"/>
    <lineage>
        <taxon>Bacteria</taxon>
        <taxon>Bacillati</taxon>
        <taxon>Actinomycetota</taxon>
        <taxon>Actinomycetes</taxon>
        <taxon>Catenulisporales</taxon>
        <taxon>Actinospicaceae</taxon>
        <taxon>Actinospica</taxon>
    </lineage>
</organism>
<reference evidence="1" key="1">
    <citation type="submission" date="2021-04" db="EMBL/GenBank/DDBJ databases">
        <title>Genome based classification of Actinospica acidithermotolerans sp. nov., an actinobacterium isolated from an Indonesian hot spring.</title>
        <authorList>
            <person name="Kusuma A.B."/>
            <person name="Putra K.E."/>
            <person name="Nafisah S."/>
            <person name="Loh J."/>
            <person name="Nouioui I."/>
            <person name="Goodfellow M."/>
        </authorList>
    </citation>
    <scope>NUCLEOTIDE SEQUENCE</scope>
    <source>
        <strain evidence="1">MGRD01-02</strain>
    </source>
</reference>
<gene>
    <name evidence="1" type="ORF">KDK95_20270</name>
</gene>
<protein>
    <submittedName>
        <fullName evidence="1">Uncharacterized protein</fullName>
    </submittedName>
</protein>
<sequence length="165" mass="17955">MTRYSRVLCVPCHSVDAVVDALVAIGPKTAIVDVEPMIAYWDTDQATLDAGLRDFLDAAAGRVPPRCDIVFATNALRRPSSGPTRPGRRIGYVADARKPLTVARFLKLAGPGVVVGDQIATDGVLAWRLGFTFVYYNPGGLELPRGPRLMRALGRPLERPLFRNP</sequence>
<keyword evidence="2" id="KW-1185">Reference proteome</keyword>
<comment type="caution">
    <text evidence="1">The sequence shown here is derived from an EMBL/GenBank/DDBJ whole genome shotgun (WGS) entry which is preliminary data.</text>
</comment>
<name>A0A941IMK7_9ACTN</name>
<dbReference type="AlphaFoldDB" id="A0A941IMK7"/>
<proteinExistence type="predicted"/>
<evidence type="ECO:0000313" key="1">
    <source>
        <dbReference type="EMBL" id="MBR7828656.1"/>
    </source>
</evidence>
<evidence type="ECO:0000313" key="2">
    <source>
        <dbReference type="Proteomes" id="UP000676325"/>
    </source>
</evidence>
<accession>A0A941IMK7</accession>